<name>A0ABS3S663_9ACTN</name>
<evidence type="ECO:0000313" key="2">
    <source>
        <dbReference type="EMBL" id="MBO2464495.1"/>
    </source>
</evidence>
<dbReference type="EMBL" id="JAGEPF010000035">
    <property type="protein sequence ID" value="MBO2464495.1"/>
    <property type="molecule type" value="Genomic_DNA"/>
</dbReference>
<reference evidence="2 3" key="1">
    <citation type="submission" date="2021-03" db="EMBL/GenBank/DDBJ databases">
        <title>Actinomadura violae sp. nov., isolated from lichen in Thailand.</title>
        <authorList>
            <person name="Kanchanasin P."/>
            <person name="Saeng-In P."/>
            <person name="Phongsopitanun W."/>
            <person name="Yuki M."/>
            <person name="Kudo T."/>
            <person name="Ohkuma M."/>
            <person name="Tanasupawat S."/>
        </authorList>
    </citation>
    <scope>NUCLEOTIDE SEQUENCE [LARGE SCALE GENOMIC DNA]</scope>
    <source>
        <strain evidence="2 3">LCR2-06</strain>
    </source>
</reference>
<gene>
    <name evidence="2" type="ORF">J4709_43685</name>
</gene>
<organism evidence="2 3">
    <name type="scientific">Actinomadura violacea</name>
    <dbReference type="NCBI Taxonomy" id="2819934"/>
    <lineage>
        <taxon>Bacteria</taxon>
        <taxon>Bacillati</taxon>
        <taxon>Actinomycetota</taxon>
        <taxon>Actinomycetes</taxon>
        <taxon>Streptosporangiales</taxon>
        <taxon>Thermomonosporaceae</taxon>
        <taxon>Actinomadura</taxon>
    </lineage>
</organism>
<feature type="compositionally biased region" description="Acidic residues" evidence="1">
    <location>
        <begin position="223"/>
        <end position="250"/>
    </location>
</feature>
<feature type="compositionally biased region" description="Acidic residues" evidence="1">
    <location>
        <begin position="203"/>
        <end position="215"/>
    </location>
</feature>
<protein>
    <submittedName>
        <fullName evidence="2">Uncharacterized protein</fullName>
    </submittedName>
</protein>
<feature type="compositionally biased region" description="Acidic residues" evidence="1">
    <location>
        <begin position="153"/>
        <end position="169"/>
    </location>
</feature>
<dbReference type="RefSeq" id="WP_208251019.1">
    <property type="nucleotide sequence ID" value="NZ_JAGEPF010000035.1"/>
</dbReference>
<accession>A0ABS3S663</accession>
<dbReference type="Proteomes" id="UP000680206">
    <property type="component" value="Unassembled WGS sequence"/>
</dbReference>
<evidence type="ECO:0000256" key="1">
    <source>
        <dbReference type="SAM" id="MobiDB-lite"/>
    </source>
</evidence>
<feature type="region of interest" description="Disordered" evidence="1">
    <location>
        <begin position="151"/>
        <end position="250"/>
    </location>
</feature>
<comment type="caution">
    <text evidence="2">The sequence shown here is derived from an EMBL/GenBank/DDBJ whole genome shotgun (WGS) entry which is preliminary data.</text>
</comment>
<evidence type="ECO:0000313" key="3">
    <source>
        <dbReference type="Proteomes" id="UP000680206"/>
    </source>
</evidence>
<keyword evidence="3" id="KW-1185">Reference proteome</keyword>
<proteinExistence type="predicted"/>
<sequence>MAITTVGEAHAVNDLARLLLPDDKPGDADKARDALALLAKASHAKLKAGMTAKEVTGQWGRHLIIARIAAALYGDDTPALIRDLANSRQLAVSFLNRPWFDAHIERELTDEEWALLVPKLARYDDEVEDSWLNERFADDLLREAGIEKHIPDLSDELADDMTDDAAGGEDDSHGESEDQGDSEGAPAEGGGTDEPPAGPEPAPEPEPEPEPDPALESEPAHEETEDVDPPAQEEEVDVSPADEVDIDPAA</sequence>